<gene>
    <name evidence="1" type="ORF">J2Z20_001399</name>
</gene>
<protein>
    <recommendedName>
        <fullName evidence="3">DUF4269 domain-containing protein</fullName>
    </recommendedName>
</protein>
<sequence>MSRGTQRQKDAYLALQEIQIFNLLQEYAPILAGTVPIDIDLPKSDLDIICEVYYFERFKRVVTEYFGSMEGFKCSVKTVNHIDRIVLNFTYKDWPIEIFGQPINTLQQNGYKHMVIEDRMLSIIGEEGKEQIRRLKQSGLKTEPAFGQLLGIIGDPYEKLLEMVEWEETRLIEFIRGNI</sequence>
<reference evidence="1 2" key="1">
    <citation type="submission" date="2021-03" db="EMBL/GenBank/DDBJ databases">
        <title>Genomic Encyclopedia of Type Strains, Phase IV (KMG-IV): sequencing the most valuable type-strain genomes for metagenomic binning, comparative biology and taxonomic classification.</title>
        <authorList>
            <person name="Goeker M."/>
        </authorList>
    </citation>
    <scope>NUCLEOTIDE SEQUENCE [LARGE SCALE GENOMIC DNA]</scope>
    <source>
        <strain evidence="1 2">DSM 23491</strain>
    </source>
</reference>
<dbReference type="RefSeq" id="WP_245251897.1">
    <property type="nucleotide sequence ID" value="NZ_CBCRVE010000002.1"/>
</dbReference>
<proteinExistence type="predicted"/>
<dbReference type="EMBL" id="JAGGKP010000001">
    <property type="protein sequence ID" value="MBP1936538.1"/>
    <property type="molecule type" value="Genomic_DNA"/>
</dbReference>
<evidence type="ECO:0000313" key="1">
    <source>
        <dbReference type="EMBL" id="MBP1936538.1"/>
    </source>
</evidence>
<evidence type="ECO:0008006" key="3">
    <source>
        <dbReference type="Google" id="ProtNLM"/>
    </source>
</evidence>
<evidence type="ECO:0000313" key="2">
    <source>
        <dbReference type="Proteomes" id="UP001519273"/>
    </source>
</evidence>
<comment type="caution">
    <text evidence="1">The sequence shown here is derived from an EMBL/GenBank/DDBJ whole genome shotgun (WGS) entry which is preliminary data.</text>
</comment>
<dbReference type="InterPro" id="IPR025365">
    <property type="entry name" value="DUF4269"/>
</dbReference>
<dbReference type="Pfam" id="PF14091">
    <property type="entry name" value="DUF4269"/>
    <property type="match status" value="1"/>
</dbReference>
<dbReference type="Proteomes" id="UP001519273">
    <property type="component" value="Unassembled WGS sequence"/>
</dbReference>
<organism evidence="1 2">
    <name type="scientific">Paenibacillus sediminis</name>
    <dbReference type="NCBI Taxonomy" id="664909"/>
    <lineage>
        <taxon>Bacteria</taxon>
        <taxon>Bacillati</taxon>
        <taxon>Bacillota</taxon>
        <taxon>Bacilli</taxon>
        <taxon>Bacillales</taxon>
        <taxon>Paenibacillaceae</taxon>
        <taxon>Paenibacillus</taxon>
    </lineage>
</organism>
<accession>A0ABS4H1X9</accession>
<keyword evidence="2" id="KW-1185">Reference proteome</keyword>
<name>A0ABS4H1X9_9BACL</name>